<evidence type="ECO:0000256" key="3">
    <source>
        <dbReference type="RuleBase" id="RU003616"/>
    </source>
</evidence>
<keyword evidence="7" id="KW-1185">Reference proteome</keyword>
<reference evidence="6" key="1">
    <citation type="submission" date="2020-11" db="EMBL/GenBank/DDBJ databases">
        <authorList>
            <consortium name="DOE Joint Genome Institute"/>
            <person name="Ahrendt S."/>
            <person name="Riley R."/>
            <person name="Andreopoulos W."/>
            <person name="Labutti K."/>
            <person name="Pangilinan J."/>
            <person name="Ruiz-Duenas F.J."/>
            <person name="Barrasa J.M."/>
            <person name="Sanchez-Garcia M."/>
            <person name="Camarero S."/>
            <person name="Miyauchi S."/>
            <person name="Serrano A."/>
            <person name="Linde D."/>
            <person name="Babiker R."/>
            <person name="Drula E."/>
            <person name="Ayuso-Fernandez I."/>
            <person name="Pacheco R."/>
            <person name="Padilla G."/>
            <person name="Ferreira P."/>
            <person name="Barriuso J."/>
            <person name="Kellner H."/>
            <person name="Castanera R."/>
            <person name="Alfaro M."/>
            <person name="Ramirez L."/>
            <person name="Pisabarro A.G."/>
            <person name="Kuo A."/>
            <person name="Tritt A."/>
            <person name="Lipzen A."/>
            <person name="He G."/>
            <person name="Yan M."/>
            <person name="Ng V."/>
            <person name="Cullen D."/>
            <person name="Martin F."/>
            <person name="Rosso M.-N."/>
            <person name="Henrissat B."/>
            <person name="Hibbett D."/>
            <person name="Martinez A.T."/>
            <person name="Grigoriev I.V."/>
        </authorList>
    </citation>
    <scope>NUCLEOTIDE SEQUENCE</scope>
    <source>
        <strain evidence="6">CIRM-BRFM 674</strain>
    </source>
</reference>
<evidence type="ECO:0000256" key="2">
    <source>
        <dbReference type="PROSITE-ProRule" id="PRU00285"/>
    </source>
</evidence>
<dbReference type="InterPro" id="IPR008978">
    <property type="entry name" value="HSP20-like_chaperone"/>
</dbReference>
<comment type="similarity">
    <text evidence="2 3">Belongs to the small heat shock protein (HSP20) family.</text>
</comment>
<feature type="region of interest" description="Disordered" evidence="4">
    <location>
        <begin position="212"/>
        <end position="234"/>
    </location>
</feature>
<evidence type="ECO:0000313" key="7">
    <source>
        <dbReference type="Proteomes" id="UP000807469"/>
    </source>
</evidence>
<feature type="domain" description="SHSP" evidence="5">
    <location>
        <begin position="78"/>
        <end position="225"/>
    </location>
</feature>
<accession>A0A9P6CWV9</accession>
<dbReference type="EMBL" id="MU155309">
    <property type="protein sequence ID" value="KAF9476035.1"/>
    <property type="molecule type" value="Genomic_DNA"/>
</dbReference>
<dbReference type="Gene3D" id="2.60.40.790">
    <property type="match status" value="1"/>
</dbReference>
<evidence type="ECO:0000256" key="1">
    <source>
        <dbReference type="ARBA" id="ARBA00023016"/>
    </source>
</evidence>
<dbReference type="InterPro" id="IPR002068">
    <property type="entry name" value="A-crystallin/Hsp20_dom"/>
</dbReference>
<proteinExistence type="inferred from homology"/>
<organism evidence="6 7">
    <name type="scientific">Pholiota conissans</name>
    <dbReference type="NCBI Taxonomy" id="109636"/>
    <lineage>
        <taxon>Eukaryota</taxon>
        <taxon>Fungi</taxon>
        <taxon>Dikarya</taxon>
        <taxon>Basidiomycota</taxon>
        <taxon>Agaricomycotina</taxon>
        <taxon>Agaricomycetes</taxon>
        <taxon>Agaricomycetidae</taxon>
        <taxon>Agaricales</taxon>
        <taxon>Agaricineae</taxon>
        <taxon>Strophariaceae</taxon>
        <taxon>Pholiota</taxon>
    </lineage>
</organism>
<keyword evidence="1" id="KW-0346">Stress response</keyword>
<comment type="caution">
    <text evidence="6">The sequence shown here is derived from an EMBL/GenBank/DDBJ whole genome shotgun (WGS) entry which is preliminary data.</text>
</comment>
<dbReference type="Pfam" id="PF00011">
    <property type="entry name" value="HSP20"/>
    <property type="match status" value="1"/>
</dbReference>
<dbReference type="InterPro" id="IPR031107">
    <property type="entry name" value="Small_HSP"/>
</dbReference>
<dbReference type="CDD" id="cd06464">
    <property type="entry name" value="ACD_sHsps-like"/>
    <property type="match status" value="1"/>
</dbReference>
<evidence type="ECO:0000259" key="5">
    <source>
        <dbReference type="PROSITE" id="PS01031"/>
    </source>
</evidence>
<dbReference type="OrthoDB" id="1431247at2759"/>
<evidence type="ECO:0000256" key="4">
    <source>
        <dbReference type="SAM" id="MobiDB-lite"/>
    </source>
</evidence>
<feature type="region of interest" description="Disordered" evidence="4">
    <location>
        <begin position="1"/>
        <end position="34"/>
    </location>
</feature>
<dbReference type="SUPFAM" id="SSF49764">
    <property type="entry name" value="HSP20-like chaperones"/>
    <property type="match status" value="1"/>
</dbReference>
<dbReference type="PROSITE" id="PS01031">
    <property type="entry name" value="SHSP"/>
    <property type="match status" value="1"/>
</dbReference>
<gene>
    <name evidence="6" type="ORF">BDN70DRAFT_935378</name>
</gene>
<sequence length="234" mass="25751">MSSHPEIVNCKGLGASRNMSSTSTRSRRSTPPPKIDALSFRLSHDPMFVQAVNRAANVKCLAAIKAGRLRVVPGFDPRVPVRYSPRMDVINDPSSSKYLGIFELPGIKSSEISLQLREGHLIVCGKRNRPTLESLRQELVAEQSTKMEDQEVKLPVNATSPDRLLYGQTPIQELRYGVFHRAIRIPDGIRESDINATLHEGMLKVTWPKSSVMTPAASPEPAATNPLSDVNMAA</sequence>
<name>A0A9P6CWV9_9AGAR</name>
<evidence type="ECO:0000313" key="6">
    <source>
        <dbReference type="EMBL" id="KAF9476035.1"/>
    </source>
</evidence>
<dbReference type="PANTHER" id="PTHR11527">
    <property type="entry name" value="HEAT-SHOCK PROTEIN 20 FAMILY MEMBER"/>
    <property type="match status" value="1"/>
</dbReference>
<dbReference type="Proteomes" id="UP000807469">
    <property type="component" value="Unassembled WGS sequence"/>
</dbReference>
<dbReference type="AlphaFoldDB" id="A0A9P6CWV9"/>
<protein>
    <recommendedName>
        <fullName evidence="5">SHSP domain-containing protein</fullName>
    </recommendedName>
</protein>